<dbReference type="GO" id="GO:0004077">
    <property type="term" value="F:biotin--[biotin carboxyl-carrier protein] ligase activity"/>
    <property type="evidence" value="ECO:0007669"/>
    <property type="project" value="UniProtKB-EC"/>
</dbReference>
<proteinExistence type="predicted"/>
<dbReference type="PANTHER" id="PTHR12835">
    <property type="entry name" value="BIOTIN PROTEIN LIGASE"/>
    <property type="match status" value="1"/>
</dbReference>
<dbReference type="PANTHER" id="PTHR12835:SF5">
    <property type="entry name" value="BIOTIN--PROTEIN LIGASE"/>
    <property type="match status" value="1"/>
</dbReference>
<dbReference type="PROSITE" id="PS51733">
    <property type="entry name" value="BPL_LPL_CATALYTIC"/>
    <property type="match status" value="1"/>
</dbReference>
<keyword evidence="1 8" id="KW-0436">Ligase</keyword>
<keyword evidence="4" id="KW-0092">Biotin</keyword>
<dbReference type="InterPro" id="IPR004143">
    <property type="entry name" value="BPL_LPL_catalytic"/>
</dbReference>
<dbReference type="RefSeq" id="WP_250223395.1">
    <property type="nucleotide sequence ID" value="NZ_CP097762.1"/>
</dbReference>
<organism evidence="8 9">
    <name type="scientific">Candidatus Blochmannia ocreatus</name>
    <name type="common">nom. nud.</name>
    <dbReference type="NCBI Taxonomy" id="251538"/>
    <lineage>
        <taxon>Bacteria</taxon>
        <taxon>Pseudomonadati</taxon>
        <taxon>Pseudomonadota</taxon>
        <taxon>Gammaproteobacteria</taxon>
        <taxon>Enterobacterales</taxon>
        <taxon>Enterobacteriaceae</taxon>
        <taxon>ant endosymbionts</taxon>
        <taxon>Candidatus Blochmanniella</taxon>
    </lineage>
</organism>
<comment type="catalytic activity">
    <reaction evidence="6">
        <text>biotin + L-lysyl-[protein] + ATP = N(6)-biotinyl-L-lysyl-[protein] + AMP + diphosphate + H(+)</text>
        <dbReference type="Rhea" id="RHEA:11756"/>
        <dbReference type="Rhea" id="RHEA-COMP:9752"/>
        <dbReference type="Rhea" id="RHEA-COMP:10505"/>
        <dbReference type="ChEBI" id="CHEBI:15378"/>
        <dbReference type="ChEBI" id="CHEBI:29969"/>
        <dbReference type="ChEBI" id="CHEBI:30616"/>
        <dbReference type="ChEBI" id="CHEBI:33019"/>
        <dbReference type="ChEBI" id="CHEBI:57586"/>
        <dbReference type="ChEBI" id="CHEBI:83144"/>
        <dbReference type="ChEBI" id="CHEBI:456215"/>
        <dbReference type="EC" id="6.3.4.15"/>
    </reaction>
</comment>
<evidence type="ECO:0000259" key="7">
    <source>
        <dbReference type="PROSITE" id="PS51733"/>
    </source>
</evidence>
<dbReference type="NCBIfam" id="TIGR00121">
    <property type="entry name" value="birA_ligase"/>
    <property type="match status" value="1"/>
</dbReference>
<dbReference type="EC" id="6.3.4.15" evidence="5"/>
<feature type="domain" description="BPL/LPL catalytic" evidence="7">
    <location>
        <begin position="8"/>
        <end position="198"/>
    </location>
</feature>
<name>A0ABY4SZJ7_9ENTR</name>
<dbReference type="CDD" id="cd16442">
    <property type="entry name" value="BPL"/>
    <property type="match status" value="1"/>
</dbReference>
<dbReference type="Gene3D" id="2.30.30.100">
    <property type="match status" value="1"/>
</dbReference>
<dbReference type="Gene3D" id="3.30.930.10">
    <property type="entry name" value="Bira Bifunctional Protein, Domain 2"/>
    <property type="match status" value="1"/>
</dbReference>
<dbReference type="SUPFAM" id="SSF55681">
    <property type="entry name" value="Class II aaRS and biotin synthetases"/>
    <property type="match status" value="1"/>
</dbReference>
<gene>
    <name evidence="8" type="ORF">M9405_00835</name>
</gene>
<evidence type="ECO:0000256" key="2">
    <source>
        <dbReference type="ARBA" id="ARBA00022741"/>
    </source>
</evidence>
<protein>
    <recommendedName>
        <fullName evidence="5">biotin--[biotin carboxyl-carrier protein] ligase</fullName>
        <ecNumber evidence="5">6.3.4.15</ecNumber>
    </recommendedName>
</protein>
<accession>A0ABY4SZJ7</accession>
<dbReference type="InterPro" id="IPR045864">
    <property type="entry name" value="aa-tRNA-synth_II/BPL/LPL"/>
</dbReference>
<evidence type="ECO:0000313" key="9">
    <source>
        <dbReference type="Proteomes" id="UP001056834"/>
    </source>
</evidence>
<reference evidence="8" key="1">
    <citation type="submission" date="2022-05" db="EMBL/GenBank/DDBJ databases">
        <title>Impact of host demography and evolutionary history on endosymbiont molecular evolution: a test in carpenter ants (Genus Camponotus) and their Blochmannia endosymbionts.</title>
        <authorList>
            <person name="Manthey J.D."/>
            <person name="Giron J.C."/>
            <person name="Hruska J.P."/>
        </authorList>
    </citation>
    <scope>NUCLEOTIDE SEQUENCE</scope>
    <source>
        <strain evidence="8">C-006</strain>
    </source>
</reference>
<dbReference type="Proteomes" id="UP001056834">
    <property type="component" value="Chromosome"/>
</dbReference>
<evidence type="ECO:0000256" key="5">
    <source>
        <dbReference type="ARBA" id="ARBA00024227"/>
    </source>
</evidence>
<dbReference type="InterPro" id="IPR008988">
    <property type="entry name" value="Transcriptional_repressor_C"/>
</dbReference>
<sequence>MFHHDFFLPKQNNLSQLLLKNRIIVLKKINSTNQYIIDNIPRLKIGDACVTDHQTQGRGRTGKIWIAPIGQSICLSMYWKLNKTLPTIIKLSIMISIVVARILKKLGVSHIKIKWPNDLYVNERKLAGILIETITKAHCTTHLIIGIGLNISIQTPTQLNSQIGKNWIDLKSIGIIINRNFLTKILVNTLRKKLKDFTLFDLEPFMTHWKYFDYLYNKSILLSINNCKIIYGIALGINSHGALILKKSEKIYYFSGGNISIQII</sequence>
<dbReference type="InterPro" id="IPR004408">
    <property type="entry name" value="Biotin_CoA_COase_ligase"/>
</dbReference>
<evidence type="ECO:0000256" key="1">
    <source>
        <dbReference type="ARBA" id="ARBA00022598"/>
    </source>
</evidence>
<keyword evidence="3" id="KW-0067">ATP-binding</keyword>
<evidence type="ECO:0000313" key="8">
    <source>
        <dbReference type="EMBL" id="URJ25264.1"/>
    </source>
</evidence>
<keyword evidence="2" id="KW-0547">Nucleotide-binding</keyword>
<dbReference type="EMBL" id="CP097762">
    <property type="protein sequence ID" value="URJ25264.1"/>
    <property type="molecule type" value="Genomic_DNA"/>
</dbReference>
<evidence type="ECO:0000256" key="6">
    <source>
        <dbReference type="ARBA" id="ARBA00047846"/>
    </source>
</evidence>
<dbReference type="SUPFAM" id="SSF50037">
    <property type="entry name" value="C-terminal domain of transcriptional repressors"/>
    <property type="match status" value="1"/>
</dbReference>
<evidence type="ECO:0000256" key="3">
    <source>
        <dbReference type="ARBA" id="ARBA00022840"/>
    </source>
</evidence>
<dbReference type="Pfam" id="PF02237">
    <property type="entry name" value="BPL_C"/>
    <property type="match status" value="1"/>
</dbReference>
<evidence type="ECO:0000256" key="4">
    <source>
        <dbReference type="ARBA" id="ARBA00023267"/>
    </source>
</evidence>
<dbReference type="InterPro" id="IPR003142">
    <property type="entry name" value="BPL_C"/>
</dbReference>
<keyword evidence="9" id="KW-1185">Reference proteome</keyword>
<dbReference type="Pfam" id="PF03099">
    <property type="entry name" value="BPL_LplA_LipB"/>
    <property type="match status" value="1"/>
</dbReference>